<evidence type="ECO:0000313" key="2">
    <source>
        <dbReference type="EMBL" id="TFY74199.1"/>
    </source>
</evidence>
<protein>
    <recommendedName>
        <fullName evidence="4">Geranylgeranyl pyrophosphate synthetase</fullName>
    </recommendedName>
</protein>
<dbReference type="PANTHER" id="PTHR35179:SF2">
    <property type="entry name" value="START DOMAIN-CONTAINING PROTEIN"/>
    <property type="match status" value="1"/>
</dbReference>
<feature type="compositionally biased region" description="Polar residues" evidence="1">
    <location>
        <begin position="1"/>
        <end position="14"/>
    </location>
</feature>
<evidence type="ECO:0000313" key="3">
    <source>
        <dbReference type="Proteomes" id="UP000298061"/>
    </source>
</evidence>
<reference evidence="2 3" key="1">
    <citation type="submission" date="2019-02" db="EMBL/GenBank/DDBJ databases">
        <title>Genome sequencing of the rare red list fungi Hericium alpestre (H. flagellum).</title>
        <authorList>
            <person name="Buettner E."/>
            <person name="Kellner H."/>
        </authorList>
    </citation>
    <scope>NUCLEOTIDE SEQUENCE [LARGE SCALE GENOMIC DNA]</scope>
    <source>
        <strain evidence="2 3">DSM 108284</strain>
    </source>
</reference>
<feature type="region of interest" description="Disordered" evidence="1">
    <location>
        <begin position="1"/>
        <end position="92"/>
    </location>
</feature>
<organism evidence="2 3">
    <name type="scientific">Hericium alpestre</name>
    <dbReference type="NCBI Taxonomy" id="135208"/>
    <lineage>
        <taxon>Eukaryota</taxon>
        <taxon>Fungi</taxon>
        <taxon>Dikarya</taxon>
        <taxon>Basidiomycota</taxon>
        <taxon>Agaricomycotina</taxon>
        <taxon>Agaricomycetes</taxon>
        <taxon>Russulales</taxon>
        <taxon>Hericiaceae</taxon>
        <taxon>Hericium</taxon>
    </lineage>
</organism>
<feature type="compositionally biased region" description="Polar residues" evidence="1">
    <location>
        <begin position="378"/>
        <end position="388"/>
    </location>
</feature>
<proteinExistence type="predicted"/>
<dbReference type="PANTHER" id="PTHR35179">
    <property type="entry name" value="PROTEIN CBG02620"/>
    <property type="match status" value="1"/>
</dbReference>
<comment type="caution">
    <text evidence="2">The sequence shown here is derived from an EMBL/GenBank/DDBJ whole genome shotgun (WGS) entry which is preliminary data.</text>
</comment>
<keyword evidence="3" id="KW-1185">Reference proteome</keyword>
<feature type="compositionally biased region" description="Gly residues" evidence="1">
    <location>
        <begin position="26"/>
        <end position="47"/>
    </location>
</feature>
<evidence type="ECO:0000256" key="1">
    <source>
        <dbReference type="SAM" id="MobiDB-lite"/>
    </source>
</evidence>
<evidence type="ECO:0008006" key="4">
    <source>
        <dbReference type="Google" id="ProtNLM"/>
    </source>
</evidence>
<name>A0A4Y9ZL99_9AGAM</name>
<dbReference type="EMBL" id="SFCI01002231">
    <property type="protein sequence ID" value="TFY74199.1"/>
    <property type="molecule type" value="Genomic_DNA"/>
</dbReference>
<dbReference type="OrthoDB" id="420564at2759"/>
<sequence>MSSSLTSLSQTKNSPRGRGGSLTVRGGRGGALGGRGGAHTRGRGGAAFGDPGAPNGRGRGGRSFDRGAGRGRSGGMDGPARGRGGPPFGGDRGGYVGVLPELALYKLPRDRNIDEGLLTVWPLEMLSRPETEAAAADDEVDIQNTTYLGSYNWVESDEPTIIVPGKYYAQWADRELPFTIAPDEGLRFVDYNSFRMPGSALLPLLLAVDEMGKPIEWPTVDFVADRNSLRKIMGWIDHGSEAKDFRINFELAGERTVLLNRWEPNARDLAGNGKTFGLGFERETTKAAPECEDGPVHHRVIKYVSYLLSLYARSDDNAYQDLFGLNMVVRHKVDAYLSTDAEKSDTALASAPTPDDLADSLATLNVNPIVVSAEPESSHPQRNPSQSPLRIIRGGSEVPQDSIIELTTRSVYYIDQIDWSDVYPQLYFSQTLHFYLGVHTRGAFSEIRKSELMSAEMEAQRKAMKASLRKFRDVLKVIQETALAHKDKHLALICKGGELEVYECTTEESCLPDDVRRRFVAT</sequence>
<dbReference type="Proteomes" id="UP000298061">
    <property type="component" value="Unassembled WGS sequence"/>
</dbReference>
<accession>A0A4Y9ZL99</accession>
<feature type="compositionally biased region" description="Gly residues" evidence="1">
    <location>
        <begin position="70"/>
        <end position="92"/>
    </location>
</feature>
<gene>
    <name evidence="2" type="ORF">EWM64_g9814</name>
</gene>
<dbReference type="AlphaFoldDB" id="A0A4Y9ZL99"/>
<dbReference type="STRING" id="135208.A0A4Y9ZL99"/>
<feature type="region of interest" description="Disordered" evidence="1">
    <location>
        <begin position="372"/>
        <end position="392"/>
    </location>
</feature>